<gene>
    <name evidence="1" type="ORF">F7R03_17600</name>
</gene>
<comment type="caution">
    <text evidence="1">The sequence shown here is derived from an EMBL/GenBank/DDBJ whole genome shotgun (WGS) entry which is preliminary data.</text>
</comment>
<dbReference type="Proteomes" id="UP000423257">
    <property type="component" value="Unassembled WGS sequence"/>
</dbReference>
<sequence>MLRSENRMQWGGHVGPDSLANRRKNAAFILDKRGVLRFFASGLASTGWRVRPPGSCCGSVQPGRGSVAGCPVLAQW</sequence>
<reference evidence="1 2" key="1">
    <citation type="submission" date="2019-09" db="EMBL/GenBank/DDBJ databases">
        <title>Draft genome sequences of 48 bacterial type strains from the CCUG.</title>
        <authorList>
            <person name="Tunovic T."/>
            <person name="Pineiro-Iglesias B."/>
            <person name="Unosson C."/>
            <person name="Inganas E."/>
            <person name="Ohlen M."/>
            <person name="Cardew S."/>
            <person name="Jensie-Markopoulos S."/>
            <person name="Salva-Serra F."/>
            <person name="Jaen-Luchoro D."/>
            <person name="Karlsson R."/>
            <person name="Svensson-Stadler L."/>
            <person name="Chun J."/>
            <person name="Moore E."/>
        </authorList>
    </citation>
    <scope>NUCLEOTIDE SEQUENCE [LARGE SCALE GENOMIC DNA]</scope>
    <source>
        <strain evidence="1 2">CCUG 51524</strain>
    </source>
</reference>
<evidence type="ECO:0000313" key="2">
    <source>
        <dbReference type="Proteomes" id="UP000423257"/>
    </source>
</evidence>
<proteinExistence type="predicted"/>
<dbReference type="EMBL" id="VZPQ01000010">
    <property type="protein sequence ID" value="KAB0565742.1"/>
    <property type="molecule type" value="Genomic_DNA"/>
</dbReference>
<organism evidence="1 2">
    <name type="scientific">Pseudomonas palleroniana</name>
    <dbReference type="NCBI Taxonomy" id="191390"/>
    <lineage>
        <taxon>Bacteria</taxon>
        <taxon>Pseudomonadati</taxon>
        <taxon>Pseudomonadota</taxon>
        <taxon>Gammaproteobacteria</taxon>
        <taxon>Pseudomonadales</taxon>
        <taxon>Pseudomonadaceae</taxon>
        <taxon>Pseudomonas</taxon>
    </lineage>
</organism>
<protein>
    <submittedName>
        <fullName evidence="1">Uncharacterized protein</fullName>
    </submittedName>
</protein>
<evidence type="ECO:0000313" key="1">
    <source>
        <dbReference type="EMBL" id="KAB0565742.1"/>
    </source>
</evidence>
<name>A0A6H9SK92_9PSED</name>
<dbReference type="AlphaFoldDB" id="A0A6H9SK92"/>
<accession>A0A6H9SK92</accession>